<name>A0ABV6L1H0_9SPHI</name>
<proteinExistence type="predicted"/>
<organism evidence="3 4">
    <name type="scientific">Mucilaginibacter angelicae</name>
    <dbReference type="NCBI Taxonomy" id="869718"/>
    <lineage>
        <taxon>Bacteria</taxon>
        <taxon>Pseudomonadati</taxon>
        <taxon>Bacteroidota</taxon>
        <taxon>Sphingobacteriia</taxon>
        <taxon>Sphingobacteriales</taxon>
        <taxon>Sphingobacteriaceae</taxon>
        <taxon>Mucilaginibacter</taxon>
    </lineage>
</organism>
<gene>
    <name evidence="3" type="ORF">ACFFGT_05200</name>
</gene>
<dbReference type="Pfam" id="PF07859">
    <property type="entry name" value="Abhydrolase_3"/>
    <property type="match status" value="1"/>
</dbReference>
<accession>A0ABV6L1H0</accession>
<feature type="domain" description="Alpha/beta hydrolase fold-3" evidence="2">
    <location>
        <begin position="47"/>
        <end position="253"/>
    </location>
</feature>
<dbReference type="GO" id="GO:0016787">
    <property type="term" value="F:hydrolase activity"/>
    <property type="evidence" value="ECO:0007669"/>
    <property type="project" value="UniProtKB-KW"/>
</dbReference>
<comment type="caution">
    <text evidence="3">The sequence shown here is derived from an EMBL/GenBank/DDBJ whole genome shotgun (WGS) entry which is preliminary data.</text>
</comment>
<evidence type="ECO:0000256" key="1">
    <source>
        <dbReference type="ARBA" id="ARBA00022801"/>
    </source>
</evidence>
<evidence type="ECO:0000313" key="3">
    <source>
        <dbReference type="EMBL" id="MFC0513583.1"/>
    </source>
</evidence>
<evidence type="ECO:0000259" key="2">
    <source>
        <dbReference type="Pfam" id="PF07859"/>
    </source>
</evidence>
<dbReference type="InterPro" id="IPR029058">
    <property type="entry name" value="AB_hydrolase_fold"/>
</dbReference>
<dbReference type="InterPro" id="IPR013094">
    <property type="entry name" value="AB_hydrolase_3"/>
</dbReference>
<sequence length="281" mass="31374">MNDFTRIVAYSNDGISLVTELKLAPDGLPAFNLKIYDADPPSLKPVLVYFHGGNWISGSLKTCDSICTTLAEGSGYTVISVDYALAPEHHFPVPLYQGLAVLNWIKKQGCYFGIDKEKIVVGGDNAGGNIAAGLVHLINQTREYKLLGQLLVCPALHYQFDTPSYNIYEKGYFISKELMKLCWATYLGNPGEAFNESASPLLVFDVDHVPPTLIYTAEHDPLRYEAELYAAVLQEQGIKLSFQRFKGTTHYFWQMDAILDTARKAHQEAIKWLISVNKQNS</sequence>
<dbReference type="Gene3D" id="3.40.50.1820">
    <property type="entry name" value="alpha/beta hydrolase"/>
    <property type="match status" value="1"/>
</dbReference>
<keyword evidence="4" id="KW-1185">Reference proteome</keyword>
<protein>
    <submittedName>
        <fullName evidence="3">Alpha/beta hydrolase</fullName>
    </submittedName>
</protein>
<dbReference type="InterPro" id="IPR050300">
    <property type="entry name" value="GDXG_lipolytic_enzyme"/>
</dbReference>
<evidence type="ECO:0000313" key="4">
    <source>
        <dbReference type="Proteomes" id="UP001589828"/>
    </source>
</evidence>
<keyword evidence="1 3" id="KW-0378">Hydrolase</keyword>
<dbReference type="SUPFAM" id="SSF53474">
    <property type="entry name" value="alpha/beta-Hydrolases"/>
    <property type="match status" value="1"/>
</dbReference>
<dbReference type="EMBL" id="JBHLTS010000017">
    <property type="protein sequence ID" value="MFC0513583.1"/>
    <property type="molecule type" value="Genomic_DNA"/>
</dbReference>
<reference evidence="3 4" key="1">
    <citation type="submission" date="2024-09" db="EMBL/GenBank/DDBJ databases">
        <authorList>
            <person name="Sun Q."/>
            <person name="Mori K."/>
        </authorList>
    </citation>
    <scope>NUCLEOTIDE SEQUENCE [LARGE SCALE GENOMIC DNA]</scope>
    <source>
        <strain evidence="3 4">NCAIM B.02415</strain>
    </source>
</reference>
<dbReference type="PANTHER" id="PTHR48081:SF8">
    <property type="entry name" value="ALPHA_BETA HYDROLASE FOLD-3 DOMAIN-CONTAINING PROTEIN-RELATED"/>
    <property type="match status" value="1"/>
</dbReference>
<dbReference type="PANTHER" id="PTHR48081">
    <property type="entry name" value="AB HYDROLASE SUPERFAMILY PROTEIN C4A8.06C"/>
    <property type="match status" value="1"/>
</dbReference>
<dbReference type="Proteomes" id="UP001589828">
    <property type="component" value="Unassembled WGS sequence"/>
</dbReference>